<evidence type="ECO:0000313" key="1">
    <source>
        <dbReference type="EMBL" id="KAJ5217696.1"/>
    </source>
</evidence>
<dbReference type="Proteomes" id="UP001147733">
    <property type="component" value="Unassembled WGS sequence"/>
</dbReference>
<dbReference type="AlphaFoldDB" id="A0A9W9ND63"/>
<dbReference type="RefSeq" id="XP_056495290.1">
    <property type="nucleotide sequence ID" value="XM_056650226.1"/>
</dbReference>
<name>A0A9W9ND63_PENCI</name>
<reference evidence="1" key="1">
    <citation type="submission" date="2022-11" db="EMBL/GenBank/DDBJ databases">
        <authorList>
            <person name="Petersen C."/>
        </authorList>
    </citation>
    <scope>NUCLEOTIDE SEQUENCE</scope>
    <source>
        <strain evidence="1">IBT 23319</strain>
    </source>
</reference>
<keyword evidence="2" id="KW-1185">Reference proteome</keyword>
<comment type="caution">
    <text evidence="1">The sequence shown here is derived from an EMBL/GenBank/DDBJ whole genome shotgun (WGS) entry which is preliminary data.</text>
</comment>
<gene>
    <name evidence="1" type="ORF">N7469_011321</name>
</gene>
<dbReference type="GeneID" id="81389393"/>
<sequence>MWLRDSNWGWRIRQTGTIYPLRGQNRPASQRSTWIPEQIGNKPSNQDQNHTCMSTPFSWSHLDMEFPWGMTPGEVGVKLGETFRNKEQLLYLAKPWLDEQRILNTDHLDVRNKRKLHTARIGLGLLSESITSLGVEKTFYGSRQH</sequence>
<protein>
    <submittedName>
        <fullName evidence="1">Uncharacterized protein</fullName>
    </submittedName>
</protein>
<reference evidence="1" key="2">
    <citation type="journal article" date="2023" name="IMA Fungus">
        <title>Comparative genomic study of the Penicillium genus elucidates a diverse pangenome and 15 lateral gene transfer events.</title>
        <authorList>
            <person name="Petersen C."/>
            <person name="Sorensen T."/>
            <person name="Nielsen M.R."/>
            <person name="Sondergaard T.E."/>
            <person name="Sorensen J.L."/>
            <person name="Fitzpatrick D.A."/>
            <person name="Frisvad J.C."/>
            <person name="Nielsen K.L."/>
        </authorList>
    </citation>
    <scope>NUCLEOTIDE SEQUENCE</scope>
    <source>
        <strain evidence="1">IBT 23319</strain>
    </source>
</reference>
<dbReference type="EMBL" id="JAPQKT010000010">
    <property type="protein sequence ID" value="KAJ5217696.1"/>
    <property type="molecule type" value="Genomic_DNA"/>
</dbReference>
<accession>A0A9W9ND63</accession>
<evidence type="ECO:0000313" key="2">
    <source>
        <dbReference type="Proteomes" id="UP001147733"/>
    </source>
</evidence>
<proteinExistence type="predicted"/>
<organism evidence="1 2">
    <name type="scientific">Penicillium citrinum</name>
    <dbReference type="NCBI Taxonomy" id="5077"/>
    <lineage>
        <taxon>Eukaryota</taxon>
        <taxon>Fungi</taxon>
        <taxon>Dikarya</taxon>
        <taxon>Ascomycota</taxon>
        <taxon>Pezizomycotina</taxon>
        <taxon>Eurotiomycetes</taxon>
        <taxon>Eurotiomycetidae</taxon>
        <taxon>Eurotiales</taxon>
        <taxon>Aspergillaceae</taxon>
        <taxon>Penicillium</taxon>
    </lineage>
</organism>